<evidence type="ECO:0000259" key="1">
    <source>
        <dbReference type="PROSITE" id="PS50181"/>
    </source>
</evidence>
<gene>
    <name evidence="3" type="primary">LOC140037376</name>
</gene>
<keyword evidence="2" id="KW-1185">Reference proteome</keyword>
<accession>A0ABM4X0M9</accession>
<evidence type="ECO:0000313" key="3">
    <source>
        <dbReference type="RefSeq" id="XP_071937597.1"/>
    </source>
</evidence>
<dbReference type="SMART" id="SM00256">
    <property type="entry name" value="FBOX"/>
    <property type="match status" value="1"/>
</dbReference>
<dbReference type="InterPro" id="IPR050796">
    <property type="entry name" value="SCF_F-box_component"/>
</dbReference>
<dbReference type="InterPro" id="IPR036047">
    <property type="entry name" value="F-box-like_dom_sf"/>
</dbReference>
<dbReference type="PANTHER" id="PTHR31672">
    <property type="entry name" value="BNACNNG10540D PROTEIN"/>
    <property type="match status" value="1"/>
</dbReference>
<dbReference type="NCBIfam" id="TIGR01640">
    <property type="entry name" value="F_box_assoc_1"/>
    <property type="match status" value="1"/>
</dbReference>
<sequence length="460" mass="52955">MARTTPSDQKKRTCFGLKNIFCTCKRHIWNVLIVAWDEGLDIVDWLAASNVVLRWCYLALRWCFACIALVLRRIISALSFRGSDNVVAQLPDDVVIDILLRLPADRVADCRRVCRRWRSLTSSDYFIKLHLDRSAPLIFVQATDLTDWRGTGKLAFYILDQASNRRNKIKKLRLRPEIKMSQGDTEVVDSCHGLLLFRDAFARWRYYVFNPLTQELLVLDGPNEGASCAFFYDPSANELKILYLCIGFQFFIYSLGGRSWRKIKSPPSGSPPQYDTPPAICNGALHWITSCGRIADAEEDIPPCTSGITIFGMDTEDFSTLPHPGGECNSRVNHRNMRLLVVDEHLSFCNVYRGYTVIDIWLLEDYASWAWVRKWCLRPNLYGGPRPLESECYSFSRRLEVVHFQNGELWLDCGERGLVLYHLDQNTFKKLGRPPTSYEHRCIHYTKSLVPLHRAALPQD</sequence>
<dbReference type="InterPro" id="IPR013187">
    <property type="entry name" value="F-box-assoc_dom_typ3"/>
</dbReference>
<dbReference type="InterPro" id="IPR017451">
    <property type="entry name" value="F-box-assoc_interact_dom"/>
</dbReference>
<dbReference type="PANTHER" id="PTHR31672:SF13">
    <property type="entry name" value="F-BOX PROTEIN CPR30-LIKE"/>
    <property type="match status" value="1"/>
</dbReference>
<dbReference type="Proteomes" id="UP001652660">
    <property type="component" value="Chromosome 2e"/>
</dbReference>
<dbReference type="SUPFAM" id="SSF81383">
    <property type="entry name" value="F-box domain"/>
    <property type="match status" value="1"/>
</dbReference>
<dbReference type="Pfam" id="PF08268">
    <property type="entry name" value="FBA_3"/>
    <property type="match status" value="1"/>
</dbReference>
<feature type="domain" description="F-box" evidence="1">
    <location>
        <begin position="84"/>
        <end position="129"/>
    </location>
</feature>
<dbReference type="Gene3D" id="1.20.1280.50">
    <property type="match status" value="1"/>
</dbReference>
<protein>
    <submittedName>
        <fullName evidence="3">F-box protein At3g07870-like</fullName>
    </submittedName>
</protein>
<dbReference type="GeneID" id="140037376"/>
<name>A0ABM4X0M9_COFAR</name>
<dbReference type="RefSeq" id="XP_071937597.1">
    <property type="nucleotide sequence ID" value="XM_072081496.1"/>
</dbReference>
<dbReference type="InterPro" id="IPR001810">
    <property type="entry name" value="F-box_dom"/>
</dbReference>
<dbReference type="CDD" id="cd22157">
    <property type="entry name" value="F-box_AtFBW1-like"/>
    <property type="match status" value="1"/>
</dbReference>
<reference evidence="3" key="1">
    <citation type="submission" date="2025-08" db="UniProtKB">
        <authorList>
            <consortium name="RefSeq"/>
        </authorList>
    </citation>
    <scope>IDENTIFICATION</scope>
    <source>
        <tissue evidence="3">Leaves</tissue>
    </source>
</reference>
<evidence type="ECO:0000313" key="2">
    <source>
        <dbReference type="Proteomes" id="UP001652660"/>
    </source>
</evidence>
<dbReference type="PROSITE" id="PS50181">
    <property type="entry name" value="FBOX"/>
    <property type="match status" value="1"/>
</dbReference>
<organism evidence="2 3">
    <name type="scientific">Coffea arabica</name>
    <name type="common">Arabian coffee</name>
    <dbReference type="NCBI Taxonomy" id="13443"/>
    <lineage>
        <taxon>Eukaryota</taxon>
        <taxon>Viridiplantae</taxon>
        <taxon>Streptophyta</taxon>
        <taxon>Embryophyta</taxon>
        <taxon>Tracheophyta</taxon>
        <taxon>Spermatophyta</taxon>
        <taxon>Magnoliopsida</taxon>
        <taxon>eudicotyledons</taxon>
        <taxon>Gunneridae</taxon>
        <taxon>Pentapetalae</taxon>
        <taxon>asterids</taxon>
        <taxon>lamiids</taxon>
        <taxon>Gentianales</taxon>
        <taxon>Rubiaceae</taxon>
        <taxon>Ixoroideae</taxon>
        <taxon>Gardenieae complex</taxon>
        <taxon>Bertiereae - Coffeeae clade</taxon>
        <taxon>Coffeeae</taxon>
        <taxon>Coffea</taxon>
    </lineage>
</organism>
<dbReference type="Pfam" id="PF12937">
    <property type="entry name" value="F-box-like"/>
    <property type="match status" value="1"/>
</dbReference>
<proteinExistence type="predicted"/>